<sequence>MSLFTNDVDTISDALNNSFALLIQSFIQ</sequence>
<dbReference type="EMBL" id="AJWZ01011938">
    <property type="protein sequence ID" value="EKC43653.1"/>
    <property type="molecule type" value="Genomic_DNA"/>
</dbReference>
<accession>K1RDB0</accession>
<reference evidence="1" key="1">
    <citation type="journal article" date="2013" name="Environ. Microbiol.">
        <title>Microbiota from the distal guts of lean and obese adolescents exhibit partial functional redundancy besides clear differences in community structure.</title>
        <authorList>
            <person name="Ferrer M."/>
            <person name="Ruiz A."/>
            <person name="Lanza F."/>
            <person name="Haange S.B."/>
            <person name="Oberbach A."/>
            <person name="Till H."/>
            <person name="Bargiela R."/>
            <person name="Campoy C."/>
            <person name="Segura M.T."/>
            <person name="Richter M."/>
            <person name="von Bergen M."/>
            <person name="Seifert J."/>
            <person name="Suarez A."/>
        </authorList>
    </citation>
    <scope>NUCLEOTIDE SEQUENCE</scope>
</reference>
<evidence type="ECO:0000313" key="1">
    <source>
        <dbReference type="EMBL" id="EKC43653.1"/>
    </source>
</evidence>
<gene>
    <name evidence="1" type="ORF">OBE_17885</name>
</gene>
<comment type="caution">
    <text evidence="1">The sequence shown here is derived from an EMBL/GenBank/DDBJ whole genome shotgun (WGS) entry which is preliminary data.</text>
</comment>
<protein>
    <submittedName>
        <fullName evidence="1">Uncharacterized protein</fullName>
    </submittedName>
</protein>
<feature type="non-terminal residue" evidence="1">
    <location>
        <position position="28"/>
    </location>
</feature>
<dbReference type="AlphaFoldDB" id="K1RDB0"/>
<organism evidence="1">
    <name type="scientific">human gut metagenome</name>
    <dbReference type="NCBI Taxonomy" id="408170"/>
    <lineage>
        <taxon>unclassified sequences</taxon>
        <taxon>metagenomes</taxon>
        <taxon>organismal metagenomes</taxon>
    </lineage>
</organism>
<name>K1RDB0_9ZZZZ</name>
<proteinExistence type="predicted"/>